<evidence type="ECO:0000256" key="3">
    <source>
        <dbReference type="ARBA" id="ARBA00012970"/>
    </source>
</evidence>
<evidence type="ECO:0000259" key="11">
    <source>
        <dbReference type="Pfam" id="PF01488"/>
    </source>
</evidence>
<comment type="similarity">
    <text evidence="2 8 9">Belongs to the glutamyl-tRNA reductase family.</text>
</comment>
<feature type="domain" description="Tetrapyrrole biosynthesis glutamyl-tRNA reductase dimerisation" evidence="10">
    <location>
        <begin position="324"/>
        <end position="417"/>
    </location>
</feature>
<protein>
    <recommendedName>
        <fullName evidence="3 8">Glutamyl-tRNA reductase</fullName>
        <shortName evidence="8">GluTR</shortName>
        <ecNumber evidence="3 8">1.2.1.70</ecNumber>
    </recommendedName>
</protein>
<evidence type="ECO:0000256" key="9">
    <source>
        <dbReference type="RuleBase" id="RU000584"/>
    </source>
</evidence>
<sequence length="432" mass="47097">MTLYALGINHQTAPVALRERVAFGDAAVPAALAELRELPGVREVALLSTCNRTELYALVDGDGRRLADWLATHPRDRGDEGHAAWDLHAYLYRHAGDDAVRHLFRVACGLDSLVLGEPQILGQVKQAWAMARSAGTLGGELDRLFQHAFVTAKRARTETRIGNSPVSVASLAVRLAQESFARPADSVVLLVGAGETIELTARHLAQARVKRLLVANRTFSHAQELAARYGAVALPLDELERHLFLADIVFSATASQAPILTRPQIAHALSLRKRRPMLLMDLAVPRDIAADVAELDDAFVYTVDDLDRVVEHNRRSRSEAAQDAEAIIDLQVSRYAEALAFGARNAPLKRLRAHGEATRAELVARARQQLAGGQDPHVVMDQLAHALTNRLLHAPTAAMREAVASGNLDFLRSFDELLPPEPRESDAADPAP</sequence>
<feature type="binding site" evidence="8">
    <location>
        <begin position="49"/>
        <end position="52"/>
    </location>
    <ligand>
        <name>substrate</name>
    </ligand>
</feature>
<dbReference type="InterPro" id="IPR036453">
    <property type="entry name" value="GluRdtase_dimer_dom_sf"/>
</dbReference>
<feature type="domain" description="Glutamyl-tRNA reductase N-terminal" evidence="12">
    <location>
        <begin position="6"/>
        <end position="159"/>
    </location>
</feature>
<reference evidence="13 14" key="1">
    <citation type="submission" date="2023-04" db="EMBL/GenBank/DDBJ databases">
        <title>Luteimonas sp. M1R5S18.</title>
        <authorList>
            <person name="Sun J.-Q."/>
        </authorList>
    </citation>
    <scope>NUCLEOTIDE SEQUENCE [LARGE SCALE GENOMIC DNA]</scope>
    <source>
        <strain evidence="13 14">M1R5S18</strain>
    </source>
</reference>
<dbReference type="SUPFAM" id="SSF69075">
    <property type="entry name" value="Glutamyl tRNA-reductase dimerization domain"/>
    <property type="match status" value="1"/>
</dbReference>
<dbReference type="SUPFAM" id="SSF51735">
    <property type="entry name" value="NAD(P)-binding Rossmann-fold domains"/>
    <property type="match status" value="1"/>
</dbReference>
<gene>
    <name evidence="8 13" type="primary">hemA</name>
    <name evidence="13" type="ORF">QFW80_17355</name>
</gene>
<dbReference type="GO" id="GO:0008883">
    <property type="term" value="F:glutamyl-tRNA reductase activity"/>
    <property type="evidence" value="ECO:0007669"/>
    <property type="project" value="UniProtKB-EC"/>
</dbReference>
<feature type="domain" description="Quinate/shikimate 5-dehydrogenase/glutamyl-tRNA reductase" evidence="11">
    <location>
        <begin position="175"/>
        <end position="309"/>
    </location>
</feature>
<dbReference type="RefSeq" id="WP_280603375.1">
    <property type="nucleotide sequence ID" value="NZ_JARXRN010000029.1"/>
</dbReference>
<evidence type="ECO:0000256" key="8">
    <source>
        <dbReference type="HAMAP-Rule" id="MF_00087"/>
    </source>
</evidence>
<feature type="binding site" evidence="8">
    <location>
        <begin position="192"/>
        <end position="197"/>
    </location>
    <ligand>
        <name>NADP(+)</name>
        <dbReference type="ChEBI" id="CHEBI:58349"/>
    </ligand>
</feature>
<dbReference type="InterPro" id="IPR000343">
    <property type="entry name" value="4pyrrol_synth_GluRdtase"/>
</dbReference>
<feature type="active site" description="Nucleophile" evidence="8">
    <location>
        <position position="50"/>
    </location>
</feature>
<evidence type="ECO:0000259" key="10">
    <source>
        <dbReference type="Pfam" id="PF00745"/>
    </source>
</evidence>
<keyword evidence="14" id="KW-1185">Reference proteome</keyword>
<evidence type="ECO:0000313" key="13">
    <source>
        <dbReference type="EMBL" id="MDH5832287.1"/>
    </source>
</evidence>
<evidence type="ECO:0000313" key="14">
    <source>
        <dbReference type="Proteomes" id="UP001156831"/>
    </source>
</evidence>
<comment type="pathway">
    <text evidence="1 8 9">Porphyrin-containing compound metabolism; protoporphyrin-IX biosynthesis; 5-aminolevulinate from L-glutamyl-tRNA(Glu): step 1/2.</text>
</comment>
<dbReference type="InterPro" id="IPR018214">
    <property type="entry name" value="GluRdtase_CS"/>
</dbReference>
<comment type="catalytic activity">
    <reaction evidence="7 8 9">
        <text>(S)-4-amino-5-oxopentanoate + tRNA(Glu) + NADP(+) = L-glutamyl-tRNA(Glu) + NADPH + H(+)</text>
        <dbReference type="Rhea" id="RHEA:12344"/>
        <dbReference type="Rhea" id="RHEA-COMP:9663"/>
        <dbReference type="Rhea" id="RHEA-COMP:9680"/>
        <dbReference type="ChEBI" id="CHEBI:15378"/>
        <dbReference type="ChEBI" id="CHEBI:57501"/>
        <dbReference type="ChEBI" id="CHEBI:57783"/>
        <dbReference type="ChEBI" id="CHEBI:58349"/>
        <dbReference type="ChEBI" id="CHEBI:78442"/>
        <dbReference type="ChEBI" id="CHEBI:78520"/>
        <dbReference type="EC" id="1.2.1.70"/>
    </reaction>
</comment>
<feature type="binding site" evidence="8">
    <location>
        <position position="123"/>
    </location>
    <ligand>
        <name>substrate</name>
    </ligand>
</feature>
<keyword evidence="4 8" id="KW-0521">NADP</keyword>
<evidence type="ECO:0000256" key="1">
    <source>
        <dbReference type="ARBA" id="ARBA00005059"/>
    </source>
</evidence>
<dbReference type="EC" id="1.2.1.70" evidence="3 8"/>
<comment type="subunit">
    <text evidence="8">Homodimer.</text>
</comment>
<proteinExistence type="inferred from homology"/>
<evidence type="ECO:0000256" key="2">
    <source>
        <dbReference type="ARBA" id="ARBA00005916"/>
    </source>
</evidence>
<dbReference type="HAMAP" id="MF_00087">
    <property type="entry name" value="Glu_tRNA_reductase"/>
    <property type="match status" value="1"/>
</dbReference>
<dbReference type="PROSITE" id="PS00747">
    <property type="entry name" value="GLUTR"/>
    <property type="match status" value="1"/>
</dbReference>
<feature type="binding site" evidence="8">
    <location>
        <begin position="117"/>
        <end position="119"/>
    </location>
    <ligand>
        <name>substrate</name>
    </ligand>
</feature>
<dbReference type="Gene3D" id="3.30.460.30">
    <property type="entry name" value="Glutamyl-tRNA reductase, N-terminal domain"/>
    <property type="match status" value="1"/>
</dbReference>
<dbReference type="PANTHER" id="PTHR43013:SF1">
    <property type="entry name" value="GLUTAMYL-TRNA REDUCTASE"/>
    <property type="match status" value="1"/>
</dbReference>
<dbReference type="InterPro" id="IPR015896">
    <property type="entry name" value="4pyrrol_synth_GluRdtase_dimer"/>
</dbReference>
<dbReference type="SUPFAM" id="SSF69742">
    <property type="entry name" value="Glutamyl tRNA-reductase catalytic, N-terminal domain"/>
    <property type="match status" value="1"/>
</dbReference>
<comment type="function">
    <text evidence="8">Catalyzes the NADPH-dependent reduction of glutamyl-tRNA(Glu) to glutamate 1-semialdehyde (GSA).</text>
</comment>
<dbReference type="Pfam" id="PF05201">
    <property type="entry name" value="GlutR_N"/>
    <property type="match status" value="1"/>
</dbReference>
<dbReference type="InterPro" id="IPR036291">
    <property type="entry name" value="NAD(P)-bd_dom_sf"/>
</dbReference>
<dbReference type="CDD" id="cd05213">
    <property type="entry name" value="NAD_bind_Glutamyl_tRNA_reduct"/>
    <property type="match status" value="1"/>
</dbReference>
<dbReference type="PANTHER" id="PTHR43013">
    <property type="entry name" value="GLUTAMYL-TRNA REDUCTASE"/>
    <property type="match status" value="1"/>
</dbReference>
<dbReference type="Pfam" id="PF00745">
    <property type="entry name" value="GlutR_dimer"/>
    <property type="match status" value="1"/>
</dbReference>
<evidence type="ECO:0000259" key="12">
    <source>
        <dbReference type="Pfam" id="PF05201"/>
    </source>
</evidence>
<feature type="binding site" evidence="8">
    <location>
        <position position="112"/>
    </location>
    <ligand>
        <name>substrate</name>
    </ligand>
</feature>
<dbReference type="EMBL" id="JARXRN010000029">
    <property type="protein sequence ID" value="MDH5832287.1"/>
    <property type="molecule type" value="Genomic_DNA"/>
</dbReference>
<feature type="site" description="Important for activity" evidence="8">
    <location>
        <position position="102"/>
    </location>
</feature>
<organism evidence="13 14">
    <name type="scientific">Luteimonas rhizosphaericola</name>
    <dbReference type="NCBI Taxonomy" id="3042024"/>
    <lineage>
        <taxon>Bacteria</taxon>
        <taxon>Pseudomonadati</taxon>
        <taxon>Pseudomonadota</taxon>
        <taxon>Gammaproteobacteria</taxon>
        <taxon>Lysobacterales</taxon>
        <taxon>Lysobacteraceae</taxon>
        <taxon>Luteimonas</taxon>
    </lineage>
</organism>
<comment type="caution">
    <text evidence="13">The sequence shown here is derived from an EMBL/GenBank/DDBJ whole genome shotgun (WGS) entry which is preliminary data.</text>
</comment>
<comment type="domain">
    <text evidence="8">Possesses an unusual extended V-shaped dimeric structure with each monomer consisting of three distinct domains arranged along a curved 'spinal' alpha-helix. The N-terminal catalytic domain specifically recognizes the glutamate moiety of the substrate. The second domain is the NADPH-binding domain, and the third C-terminal domain is responsible for dimerization.</text>
</comment>
<accession>A0ABT6JP55</accession>
<dbReference type="InterPro" id="IPR015895">
    <property type="entry name" value="4pyrrol_synth_GluRdtase_N"/>
</dbReference>
<comment type="miscellaneous">
    <text evidence="8">During catalysis, the active site Cys acts as a nucleophile attacking the alpha-carbonyl group of tRNA-bound glutamate with the formation of a thioester intermediate between enzyme and glutamate, and the concomitant release of tRNA(Glu). The thioester intermediate is finally reduced by direct hydride transfer from NADPH, to form the product GSA.</text>
</comment>
<keyword evidence="6 8" id="KW-0627">Porphyrin biosynthesis</keyword>
<dbReference type="InterPro" id="IPR036343">
    <property type="entry name" value="GluRdtase_N_sf"/>
</dbReference>
<evidence type="ECO:0000256" key="5">
    <source>
        <dbReference type="ARBA" id="ARBA00023002"/>
    </source>
</evidence>
<keyword evidence="5 8" id="KW-0560">Oxidoreductase</keyword>
<evidence type="ECO:0000256" key="4">
    <source>
        <dbReference type="ARBA" id="ARBA00022857"/>
    </source>
</evidence>
<dbReference type="Gene3D" id="3.40.50.720">
    <property type="entry name" value="NAD(P)-binding Rossmann-like Domain"/>
    <property type="match status" value="1"/>
</dbReference>
<dbReference type="Proteomes" id="UP001156831">
    <property type="component" value="Unassembled WGS sequence"/>
</dbReference>
<name>A0ABT6JP55_9GAMM</name>
<dbReference type="Pfam" id="PF01488">
    <property type="entry name" value="Shikimate_DH"/>
    <property type="match status" value="1"/>
</dbReference>
<evidence type="ECO:0000256" key="7">
    <source>
        <dbReference type="ARBA" id="ARBA00047464"/>
    </source>
</evidence>
<evidence type="ECO:0000256" key="6">
    <source>
        <dbReference type="ARBA" id="ARBA00023244"/>
    </source>
</evidence>
<dbReference type="NCBIfam" id="TIGR01035">
    <property type="entry name" value="hemA"/>
    <property type="match status" value="1"/>
</dbReference>
<dbReference type="InterPro" id="IPR006151">
    <property type="entry name" value="Shikm_DH/Glu-tRNA_Rdtase"/>
</dbReference>
<dbReference type="PIRSF" id="PIRSF000445">
    <property type="entry name" value="4pyrrol_synth_GluRdtase"/>
    <property type="match status" value="1"/>
</dbReference>